<evidence type="ECO:0000259" key="2">
    <source>
        <dbReference type="Pfam" id="PF03435"/>
    </source>
</evidence>
<dbReference type="Gene3D" id="3.40.50.720">
    <property type="entry name" value="NAD(P)-binding Rossmann-like Domain"/>
    <property type="match status" value="1"/>
</dbReference>
<comment type="caution">
    <text evidence="4">The sequence shown here is derived from an EMBL/GenBank/DDBJ whole genome shotgun (WGS) entry which is preliminary data.</text>
</comment>
<dbReference type="EMBL" id="RHLQ01000016">
    <property type="protein sequence ID" value="RNC99333.1"/>
    <property type="molecule type" value="Genomic_DNA"/>
</dbReference>
<dbReference type="Proteomes" id="UP000279909">
    <property type="component" value="Unassembled WGS sequence"/>
</dbReference>
<accession>A0A3M8HA70</accession>
<feature type="domain" description="Saccharopine dehydrogenase-like C-terminal" evidence="3">
    <location>
        <begin position="129"/>
        <end position="375"/>
    </location>
</feature>
<dbReference type="InterPro" id="IPR005097">
    <property type="entry name" value="Sacchrp_dh_NADP-bd"/>
</dbReference>
<proteinExistence type="predicted"/>
<keyword evidence="5" id="KW-1185">Reference proteome</keyword>
<evidence type="ECO:0000313" key="5">
    <source>
        <dbReference type="Proteomes" id="UP000279909"/>
    </source>
</evidence>
<evidence type="ECO:0000256" key="1">
    <source>
        <dbReference type="ARBA" id="ARBA00023002"/>
    </source>
</evidence>
<dbReference type="InterPro" id="IPR051168">
    <property type="entry name" value="AASS"/>
</dbReference>
<dbReference type="SUPFAM" id="SSF55347">
    <property type="entry name" value="Glyceraldehyde-3-phosphate dehydrogenase-like, C-terminal domain"/>
    <property type="match status" value="1"/>
</dbReference>
<feature type="domain" description="Saccharopine dehydrogenase NADP binding" evidence="2">
    <location>
        <begin position="3"/>
        <end position="125"/>
    </location>
</feature>
<dbReference type="GO" id="GO:0016491">
    <property type="term" value="F:oxidoreductase activity"/>
    <property type="evidence" value="ECO:0007669"/>
    <property type="project" value="UniProtKB-KW"/>
</dbReference>
<dbReference type="Pfam" id="PF03435">
    <property type="entry name" value="Sacchrp_dh_NADP"/>
    <property type="match status" value="1"/>
</dbReference>
<dbReference type="RefSeq" id="WP_122971820.1">
    <property type="nucleotide sequence ID" value="NZ_RHLQ01000016.1"/>
</dbReference>
<dbReference type="OrthoDB" id="9769367at2"/>
<keyword evidence="1" id="KW-0560">Oxidoreductase</keyword>
<evidence type="ECO:0000313" key="4">
    <source>
        <dbReference type="EMBL" id="RNC99333.1"/>
    </source>
</evidence>
<evidence type="ECO:0000259" key="3">
    <source>
        <dbReference type="Pfam" id="PF16653"/>
    </source>
</evidence>
<dbReference type="SUPFAM" id="SSF51735">
    <property type="entry name" value="NAD(P)-binding Rossmann-fold domains"/>
    <property type="match status" value="1"/>
</dbReference>
<name>A0A3M8HA70_9BACI</name>
<dbReference type="AlphaFoldDB" id="A0A3M8HA70"/>
<protein>
    <submittedName>
        <fullName evidence="4">Saccharopine dehydrogenase</fullName>
    </submittedName>
</protein>
<dbReference type="InterPro" id="IPR032095">
    <property type="entry name" value="Sacchrp_dh-like_C"/>
</dbReference>
<organism evidence="4 5">
    <name type="scientific">Lysinibacillus halotolerans</name>
    <dbReference type="NCBI Taxonomy" id="1368476"/>
    <lineage>
        <taxon>Bacteria</taxon>
        <taxon>Bacillati</taxon>
        <taxon>Bacillota</taxon>
        <taxon>Bacilli</taxon>
        <taxon>Bacillales</taxon>
        <taxon>Bacillaceae</taxon>
        <taxon>Lysinibacillus</taxon>
    </lineage>
</organism>
<dbReference type="InterPro" id="IPR036291">
    <property type="entry name" value="NAD(P)-bd_dom_sf"/>
</dbReference>
<dbReference type="PANTHER" id="PTHR11133">
    <property type="entry name" value="SACCHAROPINE DEHYDROGENASE"/>
    <property type="match status" value="1"/>
</dbReference>
<dbReference type="Gene3D" id="3.30.360.10">
    <property type="entry name" value="Dihydrodipicolinate Reductase, domain 2"/>
    <property type="match status" value="1"/>
</dbReference>
<dbReference type="PANTHER" id="PTHR11133:SF22">
    <property type="entry name" value="ALPHA-AMINOADIPIC SEMIALDEHYDE SYNTHASE, MITOCHONDRIAL"/>
    <property type="match status" value="1"/>
</dbReference>
<dbReference type="Pfam" id="PF16653">
    <property type="entry name" value="Sacchrp_dh_C"/>
    <property type="match status" value="1"/>
</dbReference>
<gene>
    <name evidence="4" type="ORF">EC501_08310</name>
</gene>
<sequence length="389" mass="42578">MKVVVLGAGLMGKEVARDLNSIENVEKIYLADIDTNAAQQFVDSLSTSKIEVVSLNAKNEDELRNVMAKGDVAVNALFYEFNERVAKTAIEVGVHSVDLGGHIGEVTEHILTLHEEAKAKNVTLIPDLGVAPGMINILAGYGASKLDTIESIKLYVGGIPTKPEPPLNYTQVFSLEGVIDHYTEPAKIIKDGKLTEVKSLSGIEPIYFDQFGVLEAFYTSGGTSTLTNTFPHVKNLEYKTIRYKGHAEKFQLLADLGFLDKGNKVEVDGNEVAVRDVVREALKKKLSLGDKEDAVLLRVIVSGEKSDEQLTYEYELTIKRDEKTTMTAMARATACTIATVAVMVGSGVITEHGVYPPESIVPGDEYIEKMAKRGVMIKETSHRSTIVKW</sequence>
<reference evidence="4 5" key="1">
    <citation type="journal article" date="2014" name="Int. J. Syst. Evol. Microbiol.">
        <title>Lysinibacillus halotolerans sp. nov., isolated from saline-alkaline soil.</title>
        <authorList>
            <person name="Kong D."/>
            <person name="Wang Y."/>
            <person name="Zhao B."/>
            <person name="Li Y."/>
            <person name="Song J."/>
            <person name="Zhai Y."/>
            <person name="Zhang C."/>
            <person name="Wang H."/>
            <person name="Chen X."/>
            <person name="Zhao B."/>
            <person name="Ruan Z."/>
        </authorList>
    </citation>
    <scope>NUCLEOTIDE SEQUENCE [LARGE SCALE GENOMIC DNA]</scope>
    <source>
        <strain evidence="4 5">MCCC 1A12703</strain>
    </source>
</reference>